<dbReference type="PANTHER" id="PTHR47963">
    <property type="entry name" value="DEAD-BOX ATP-DEPENDENT RNA HELICASE 47, MITOCHONDRIAL"/>
    <property type="match status" value="1"/>
</dbReference>
<evidence type="ECO:0000259" key="9">
    <source>
        <dbReference type="PROSITE" id="PS51195"/>
    </source>
</evidence>
<dbReference type="InterPro" id="IPR044742">
    <property type="entry name" value="DEAD/DEAH_RhlB"/>
</dbReference>
<evidence type="ECO:0000256" key="5">
    <source>
        <dbReference type="HAMAP-Rule" id="MF_01494"/>
    </source>
</evidence>
<keyword evidence="3 5" id="KW-0347">Helicase</keyword>
<dbReference type="InterPro" id="IPR011545">
    <property type="entry name" value="DEAD/DEAH_box_helicase_dom"/>
</dbReference>
<dbReference type="InterPro" id="IPR014014">
    <property type="entry name" value="RNA_helicase_DEAD_Q_motif"/>
</dbReference>
<keyword evidence="5" id="KW-0694">RNA-binding</keyword>
<dbReference type="PROSITE" id="PS51194">
    <property type="entry name" value="HELICASE_CTER"/>
    <property type="match status" value="1"/>
</dbReference>
<dbReference type="PROSITE" id="PS51195">
    <property type="entry name" value="Q_MOTIF"/>
    <property type="match status" value="1"/>
</dbReference>
<feature type="domain" description="Helicase C-terminal" evidence="8">
    <location>
        <begin position="232"/>
        <end position="373"/>
    </location>
</feature>
<evidence type="ECO:0000256" key="3">
    <source>
        <dbReference type="ARBA" id="ARBA00022806"/>
    </source>
</evidence>
<evidence type="ECO:0000256" key="1">
    <source>
        <dbReference type="ARBA" id="ARBA00022741"/>
    </source>
</evidence>
<comment type="subcellular location">
    <subcellularLocation>
        <location evidence="5">Cytoplasm</location>
    </subcellularLocation>
</comment>
<proteinExistence type="inferred from homology"/>
<dbReference type="GO" id="GO:0009409">
    <property type="term" value="P:response to cold"/>
    <property type="evidence" value="ECO:0007669"/>
    <property type="project" value="InterPro"/>
</dbReference>
<dbReference type="EMBL" id="JAAXPR010000004">
    <property type="protein sequence ID" value="NKZ19987.1"/>
    <property type="molecule type" value="Genomic_DNA"/>
</dbReference>
<dbReference type="GO" id="GO:0005829">
    <property type="term" value="C:cytosol"/>
    <property type="evidence" value="ECO:0007669"/>
    <property type="project" value="TreeGrafter"/>
</dbReference>
<feature type="domain" description="DEAD-box RNA helicase Q" evidence="9">
    <location>
        <begin position="1"/>
        <end position="29"/>
    </location>
</feature>
<keyword evidence="4 5" id="KW-0067">ATP-binding</keyword>
<dbReference type="InterPro" id="IPR030881">
    <property type="entry name" value="CshB"/>
</dbReference>
<feature type="domain" description="Helicase ATP-binding" evidence="7">
    <location>
        <begin position="32"/>
        <end position="205"/>
    </location>
</feature>
<dbReference type="InterPro" id="IPR027417">
    <property type="entry name" value="P-loop_NTPase"/>
</dbReference>
<organism evidence="10 11">
    <name type="scientific">Streptococcus ovuberis</name>
    <dbReference type="NCBI Taxonomy" id="1936207"/>
    <lineage>
        <taxon>Bacteria</taxon>
        <taxon>Bacillati</taxon>
        <taxon>Bacillota</taxon>
        <taxon>Bacilli</taxon>
        <taxon>Lactobacillales</taxon>
        <taxon>Streptococcaceae</taxon>
        <taxon>Streptococcus</taxon>
    </lineage>
</organism>
<feature type="short sequence motif" description="Q motif" evidence="6">
    <location>
        <begin position="1"/>
        <end position="29"/>
    </location>
</feature>
<dbReference type="GO" id="GO:0005524">
    <property type="term" value="F:ATP binding"/>
    <property type="evidence" value="ECO:0007669"/>
    <property type="project" value="UniProtKB-UniRule"/>
</dbReference>
<dbReference type="SMART" id="SM00490">
    <property type="entry name" value="HELICc"/>
    <property type="match status" value="1"/>
</dbReference>
<dbReference type="GO" id="GO:0003724">
    <property type="term" value="F:RNA helicase activity"/>
    <property type="evidence" value="ECO:0007669"/>
    <property type="project" value="UniProtKB-UniRule"/>
</dbReference>
<dbReference type="AlphaFoldDB" id="A0A7X6N0J0"/>
<dbReference type="InterPro" id="IPR001650">
    <property type="entry name" value="Helicase_C-like"/>
</dbReference>
<evidence type="ECO:0000259" key="7">
    <source>
        <dbReference type="PROSITE" id="PS51192"/>
    </source>
</evidence>
<dbReference type="CDD" id="cd00268">
    <property type="entry name" value="DEADc"/>
    <property type="match status" value="1"/>
</dbReference>
<dbReference type="GO" id="GO:0005840">
    <property type="term" value="C:ribosome"/>
    <property type="evidence" value="ECO:0007669"/>
    <property type="project" value="TreeGrafter"/>
</dbReference>
<dbReference type="SUPFAM" id="SSF52540">
    <property type="entry name" value="P-loop containing nucleoside triphosphate hydrolases"/>
    <property type="match status" value="1"/>
</dbReference>
<name>A0A7X6N0J0_9STRE</name>
<dbReference type="SMART" id="SM00487">
    <property type="entry name" value="DEXDc"/>
    <property type="match status" value="1"/>
</dbReference>
<evidence type="ECO:0000259" key="8">
    <source>
        <dbReference type="PROSITE" id="PS51194"/>
    </source>
</evidence>
<comment type="catalytic activity">
    <reaction evidence="5">
        <text>ATP + H2O = ADP + phosphate + H(+)</text>
        <dbReference type="Rhea" id="RHEA:13065"/>
        <dbReference type="ChEBI" id="CHEBI:15377"/>
        <dbReference type="ChEBI" id="CHEBI:15378"/>
        <dbReference type="ChEBI" id="CHEBI:30616"/>
        <dbReference type="ChEBI" id="CHEBI:43474"/>
        <dbReference type="ChEBI" id="CHEBI:456216"/>
        <dbReference type="EC" id="3.6.4.13"/>
    </reaction>
</comment>
<evidence type="ECO:0000256" key="2">
    <source>
        <dbReference type="ARBA" id="ARBA00022801"/>
    </source>
</evidence>
<dbReference type="RefSeq" id="WP_168548741.1">
    <property type="nucleotide sequence ID" value="NZ_JAAXPR010000004.1"/>
</dbReference>
<dbReference type="EC" id="3.6.4.13" evidence="5"/>
<keyword evidence="5" id="KW-0963">Cytoplasm</keyword>
<dbReference type="GO" id="GO:0033592">
    <property type="term" value="F:RNA strand annealing activity"/>
    <property type="evidence" value="ECO:0007669"/>
    <property type="project" value="TreeGrafter"/>
</dbReference>
<evidence type="ECO:0000313" key="11">
    <source>
        <dbReference type="Proteomes" id="UP000522720"/>
    </source>
</evidence>
<dbReference type="InterPro" id="IPR014001">
    <property type="entry name" value="Helicase_ATP-bd"/>
</dbReference>
<keyword evidence="1 5" id="KW-0547">Nucleotide-binding</keyword>
<dbReference type="Pfam" id="PF00271">
    <property type="entry name" value="Helicase_C"/>
    <property type="match status" value="1"/>
</dbReference>
<dbReference type="PANTHER" id="PTHR47963:SF1">
    <property type="entry name" value="DEAD-BOX ATP-DEPENDENT RNA HELICASE CSHB"/>
    <property type="match status" value="1"/>
</dbReference>
<evidence type="ECO:0000256" key="4">
    <source>
        <dbReference type="ARBA" id="ARBA00022840"/>
    </source>
</evidence>
<protein>
    <recommendedName>
        <fullName evidence="5">DEAD-box ATP-dependent RNA helicase CshB</fullName>
        <ecNumber evidence="5">3.6.4.13</ecNumber>
    </recommendedName>
</protein>
<dbReference type="Gene3D" id="3.40.50.300">
    <property type="entry name" value="P-loop containing nucleotide triphosphate hydrolases"/>
    <property type="match status" value="2"/>
</dbReference>
<gene>
    <name evidence="5" type="primary">cshB</name>
    <name evidence="10" type="ORF">HF992_03845</name>
</gene>
<dbReference type="HAMAP" id="MF_01494">
    <property type="entry name" value="DEAD_helicase_CshB"/>
    <property type="match status" value="1"/>
</dbReference>
<keyword evidence="5" id="KW-0346">Stress response</keyword>
<comment type="function">
    <text evidence="5">Probable DEAD-box RNA helicase. May work in conjunction with the cold shock proteins to ensure proper initiation of transcription at low and optimal temperatures.</text>
</comment>
<reference evidence="10 11" key="1">
    <citation type="submission" date="2020-04" db="EMBL/GenBank/DDBJ databases">
        <title>MicrobeNet Type strains.</title>
        <authorList>
            <person name="Nicholson A.C."/>
        </authorList>
    </citation>
    <scope>NUCLEOTIDE SEQUENCE [LARGE SCALE GENOMIC DNA]</scope>
    <source>
        <strain evidence="10 11">CCUG 69612</strain>
    </source>
</reference>
<dbReference type="Proteomes" id="UP000522720">
    <property type="component" value="Unassembled WGS sequence"/>
</dbReference>
<accession>A0A7X6N0J0</accession>
<comment type="similarity">
    <text evidence="5">Belongs to the DEAD box helicase family. CshB subfamily.</text>
</comment>
<keyword evidence="11" id="KW-1185">Reference proteome</keyword>
<dbReference type="GO" id="GO:0016787">
    <property type="term" value="F:hydrolase activity"/>
    <property type="evidence" value="ECO:0007669"/>
    <property type="project" value="UniProtKB-KW"/>
</dbReference>
<dbReference type="PROSITE" id="PS51192">
    <property type="entry name" value="HELICASE_ATP_BIND_1"/>
    <property type="match status" value="1"/>
</dbReference>
<keyword evidence="2 5" id="KW-0378">Hydrolase</keyword>
<dbReference type="CDD" id="cd18787">
    <property type="entry name" value="SF2_C_DEAD"/>
    <property type="match status" value="1"/>
</dbReference>
<dbReference type="Pfam" id="PF00270">
    <property type="entry name" value="DEAD"/>
    <property type="match status" value="1"/>
</dbReference>
<dbReference type="GO" id="GO:0006401">
    <property type="term" value="P:RNA catabolic process"/>
    <property type="evidence" value="ECO:0007669"/>
    <property type="project" value="UniProtKB-UniRule"/>
</dbReference>
<evidence type="ECO:0000313" key="10">
    <source>
        <dbReference type="EMBL" id="NKZ19987.1"/>
    </source>
</evidence>
<comment type="caution">
    <text evidence="10">The sequence shown here is derived from an EMBL/GenBank/DDBJ whole genome shotgun (WGS) entry which is preliminary data.</text>
</comment>
<sequence>MNFTAFKFKPYLQEALKDLRFETPTEVQEKLIPIVLAGHDLVGESKTGSGKTHTFLLPIFEQLDEDLEHVQAVITAPSRELASQIYQAAKQLATHSPQEIRVVNYVGGTDKLRQIDKLTSSQPHVVIGTPGRIYDLVQSGGLAIHKAKTFVVDEADMTLDMGFLDTVDKIAASLPKQVQILVFSATIPQKLQPFLKKYLNQPVIEQIKSHTVIADTIDNWLISTKGRDKNAQILELTHLMQPYLAMIFVNTKERADDLHRYLVENGLHVAKIHGDIPPRERKRIMNQVKNLEFQYIVATDLAARGIDIEGVSHVINDAIPQDLSFFVHRVGRTGRNGLSGIAITLYQPSDDSDIRELEKLGIRFVPKVVKDGAFQDGYDRDRRANREKTREKLDIEMIGLVKKKKKKIKPGYKKKIKWAVEEKRRKTKRIEARAKGRAERKAKRQTF</sequence>
<evidence type="ECO:0000256" key="6">
    <source>
        <dbReference type="PROSITE-ProRule" id="PRU00552"/>
    </source>
</evidence>
<dbReference type="InterPro" id="IPR050547">
    <property type="entry name" value="DEAD_box_RNA_helicases"/>
</dbReference>